<gene>
    <name evidence="1" type="ordered locus">LFML04_0707</name>
</gene>
<proteinExistence type="predicted"/>
<name>J9ZB32_LEPFM</name>
<sequence>MLTMTAVIDELAFAWTQAKAEESAANRRRLEIEEKILQLLEKKEEGSVTEKTNYYKVTATYKINRMVDSNIAISLADELTQDQYQRIFRWKADVDTKELRFLMENKPETYSVIARAVTAKPAKPTLKIEEIEQ</sequence>
<dbReference type="InterPro" id="IPR055597">
    <property type="entry name" value="DUF7173"/>
</dbReference>
<dbReference type="RefSeq" id="WP_014960452.1">
    <property type="nucleotide sequence ID" value="NC_018649.1"/>
</dbReference>
<dbReference type="Pfam" id="PF23791">
    <property type="entry name" value="DUF7173"/>
    <property type="match status" value="1"/>
</dbReference>
<evidence type="ECO:0000313" key="1">
    <source>
        <dbReference type="EMBL" id="AFS52942.1"/>
    </source>
</evidence>
<organism evidence="1 2">
    <name type="scientific">Leptospirillum ferriphilum (strain ML-04)</name>
    <dbReference type="NCBI Taxonomy" id="1048260"/>
    <lineage>
        <taxon>Bacteria</taxon>
        <taxon>Pseudomonadati</taxon>
        <taxon>Nitrospirota</taxon>
        <taxon>Nitrospiria</taxon>
        <taxon>Nitrospirales</taxon>
        <taxon>Nitrospiraceae</taxon>
        <taxon>Leptospirillum</taxon>
    </lineage>
</organism>
<dbReference type="KEGG" id="lfi:LFML04_0707"/>
<reference evidence="1 2" key="1">
    <citation type="journal article" date="2011" name="J. Microbiol.">
        <title>Complete genome of Leptospirillum ferriphilum ML-04 provides insight into its physiology and environmental adaptation.</title>
        <authorList>
            <person name="Mi S."/>
            <person name="Song J."/>
            <person name="Lin J."/>
            <person name="Che Y."/>
            <person name="Zheng H."/>
            <person name="Lin J."/>
        </authorList>
    </citation>
    <scope>NUCLEOTIDE SEQUENCE [LARGE SCALE GENOMIC DNA]</scope>
    <source>
        <strain evidence="1 2">ML-04</strain>
    </source>
</reference>
<dbReference type="STRING" id="1048260.LFML04_0707"/>
<dbReference type="PATRIC" id="fig|1048260.3.peg.765"/>
<dbReference type="HOGENOM" id="CLU_1904115_0_0_0"/>
<dbReference type="Proteomes" id="UP000006177">
    <property type="component" value="Chromosome"/>
</dbReference>
<protein>
    <submittedName>
        <fullName evidence="1">Uncharacterized protein</fullName>
    </submittedName>
</protein>
<evidence type="ECO:0000313" key="2">
    <source>
        <dbReference type="Proteomes" id="UP000006177"/>
    </source>
</evidence>
<dbReference type="AlphaFoldDB" id="J9ZB32"/>
<dbReference type="EMBL" id="CP002919">
    <property type="protein sequence ID" value="AFS52942.1"/>
    <property type="molecule type" value="Genomic_DNA"/>
</dbReference>
<accession>J9ZB32</accession>